<organism evidence="2 3">
    <name type="scientific">Nakamurella alba</name>
    <dbReference type="NCBI Taxonomy" id="2665158"/>
    <lineage>
        <taxon>Bacteria</taxon>
        <taxon>Bacillati</taxon>
        <taxon>Actinomycetota</taxon>
        <taxon>Actinomycetes</taxon>
        <taxon>Nakamurellales</taxon>
        <taxon>Nakamurellaceae</taxon>
        <taxon>Nakamurella</taxon>
    </lineage>
</organism>
<proteinExistence type="predicted"/>
<dbReference type="EMBL" id="WLYK01000001">
    <property type="protein sequence ID" value="MTD12802.1"/>
    <property type="molecule type" value="Genomic_DNA"/>
</dbReference>
<evidence type="ECO:0008006" key="4">
    <source>
        <dbReference type="Google" id="ProtNLM"/>
    </source>
</evidence>
<gene>
    <name evidence="2" type="ORF">GIS00_02435</name>
</gene>
<evidence type="ECO:0000313" key="2">
    <source>
        <dbReference type="EMBL" id="MTD12802.1"/>
    </source>
</evidence>
<protein>
    <recommendedName>
        <fullName evidence="4">META domain-containing protein</fullName>
    </recommendedName>
</protein>
<evidence type="ECO:0000313" key="3">
    <source>
        <dbReference type="Proteomes" id="UP000460221"/>
    </source>
</evidence>
<sequence length="156" mass="15524">MPKTPTPRPRRTTVQIAVLSVLVVVLAAGGLYLALRPNPLSGDWVLSTATKDGSTVSAPTGYSAVFDSGGEGMVSSGCGNSLTISTTTTFSGSGATVDSVATTLLACDAPTPEDAAVVVAIGTTFAAQSTLTVETVDGELHVGSGGTMLVYSPASD</sequence>
<keyword evidence="1" id="KW-1133">Transmembrane helix</keyword>
<keyword evidence="3" id="KW-1185">Reference proteome</keyword>
<dbReference type="RefSeq" id="WP_154766796.1">
    <property type="nucleotide sequence ID" value="NZ_WLYK01000001.1"/>
</dbReference>
<dbReference type="AlphaFoldDB" id="A0A7K1FFB5"/>
<evidence type="ECO:0000256" key="1">
    <source>
        <dbReference type="SAM" id="Phobius"/>
    </source>
</evidence>
<dbReference type="Proteomes" id="UP000460221">
    <property type="component" value="Unassembled WGS sequence"/>
</dbReference>
<feature type="transmembrane region" description="Helical" evidence="1">
    <location>
        <begin position="12"/>
        <end position="35"/>
    </location>
</feature>
<accession>A0A7K1FFB5</accession>
<name>A0A7K1FFB5_9ACTN</name>
<reference evidence="2 3" key="1">
    <citation type="submission" date="2019-11" db="EMBL/GenBank/DDBJ databases">
        <authorList>
            <person name="Jiang L.-Q."/>
        </authorList>
    </citation>
    <scope>NUCLEOTIDE SEQUENCE [LARGE SCALE GENOMIC DNA]</scope>
    <source>
        <strain evidence="2 3">YIM 132087</strain>
    </source>
</reference>
<keyword evidence="1" id="KW-0472">Membrane</keyword>
<comment type="caution">
    <text evidence="2">The sequence shown here is derived from an EMBL/GenBank/DDBJ whole genome shotgun (WGS) entry which is preliminary data.</text>
</comment>
<keyword evidence="1" id="KW-0812">Transmembrane</keyword>